<reference evidence="10 11" key="1">
    <citation type="submission" date="2018-08" db="EMBL/GenBank/DDBJ databases">
        <title>Recombination of ecologically and evolutionarily significant loci maintains genetic cohesion in the Pseudomonas syringae species complex.</title>
        <authorList>
            <person name="Dillon M."/>
            <person name="Thakur S."/>
            <person name="Almeida R.N.D."/>
            <person name="Weir B.S."/>
            <person name="Guttman D.S."/>
        </authorList>
    </citation>
    <scope>NUCLEOTIDE SEQUENCE [LARGE SCALE GENOMIC DNA]</scope>
    <source>
        <strain evidence="10 11">ICMP 12341</strain>
    </source>
</reference>
<comment type="function">
    <text evidence="6 7">Catalyzes the conversion of GDP-D-mannose to GDP-4-dehydro-6-deoxy-D-mannose.</text>
</comment>
<evidence type="ECO:0000256" key="3">
    <source>
        <dbReference type="ARBA" id="ARBA00009263"/>
    </source>
</evidence>
<dbReference type="FunFam" id="3.40.50.720:FF:000924">
    <property type="entry name" value="GDP-mannose 4,6 dehydratase"/>
    <property type="match status" value="1"/>
</dbReference>
<evidence type="ECO:0000256" key="8">
    <source>
        <dbReference type="SAM" id="MobiDB-lite"/>
    </source>
</evidence>
<dbReference type="EMBL" id="RBOV01000197">
    <property type="protein sequence ID" value="RMN11399.1"/>
    <property type="molecule type" value="Genomic_DNA"/>
</dbReference>
<evidence type="ECO:0000256" key="4">
    <source>
        <dbReference type="ARBA" id="ARBA00011989"/>
    </source>
</evidence>
<name>A0A3M3JKW6_9PSED</name>
<dbReference type="Gene3D" id="3.40.50.720">
    <property type="entry name" value="NAD(P)-binding Rossmann-like Domain"/>
    <property type="match status" value="1"/>
</dbReference>
<dbReference type="InterPro" id="IPR036291">
    <property type="entry name" value="NAD(P)-bd_dom_sf"/>
</dbReference>
<dbReference type="AlphaFoldDB" id="A0A3M3JKW6"/>
<accession>A0A3M3JKW6</accession>
<evidence type="ECO:0000313" key="11">
    <source>
        <dbReference type="Proteomes" id="UP000271468"/>
    </source>
</evidence>
<dbReference type="GO" id="GO:0042351">
    <property type="term" value="P:'de novo' GDP-L-fucose biosynthetic process"/>
    <property type="evidence" value="ECO:0007669"/>
    <property type="project" value="TreeGrafter"/>
</dbReference>
<feature type="region of interest" description="Disordered" evidence="8">
    <location>
        <begin position="1"/>
        <end position="20"/>
    </location>
</feature>
<comment type="caution">
    <text evidence="7">Lacks conserved residue(s) required for the propagation of feature annotation.</text>
</comment>
<dbReference type="HAMAP" id="MF_00955">
    <property type="entry name" value="GDP_Man_dehydratase"/>
    <property type="match status" value="1"/>
</dbReference>
<comment type="caution">
    <text evidence="10">The sequence shown here is derived from an EMBL/GenBank/DDBJ whole genome shotgun (WGS) entry which is preliminary data.</text>
</comment>
<dbReference type="Proteomes" id="UP000271468">
    <property type="component" value="Unassembled WGS sequence"/>
</dbReference>
<evidence type="ECO:0000256" key="2">
    <source>
        <dbReference type="ARBA" id="ARBA00001937"/>
    </source>
</evidence>
<dbReference type="PANTHER" id="PTHR43715">
    <property type="entry name" value="GDP-MANNOSE 4,6-DEHYDRATASE"/>
    <property type="match status" value="1"/>
</dbReference>
<sequence>MQCRAGNADRASSRPEPISMNAPTESVIITGITGQDGAYLTQLLLEKGYKVYGTYRRTSSVNFWRLEELGVAQHPNLHLVEHDLTDLSASIRLLQKAQPTQIYNLAALSFVGVSFDQPITTAEITGLGAVNLLEAIRIVDPGIRFYQASTSEMFGKVQEVPQVETTSFYPRSPYGVAKLYAHWMTINYRESYGIFGASGILFNHESPLRGKEFVTRKITDAAARISLGMPQLLELGNLDARRDWGFAKEYVEGMWRMLQAKEPDSFVLATNRSETVRDFVSMAFKAVDISLEWVGSAENEKGVDVNTGKTLVQVNPKFYRPSEVELLIGNPEKARNVLGWEAKTGLEELCRLMVDADLKRNQKGSSF</sequence>
<dbReference type="GO" id="GO:0008446">
    <property type="term" value="F:GDP-mannose 4,6-dehydratase activity"/>
    <property type="evidence" value="ECO:0007669"/>
    <property type="project" value="UniProtKB-UniRule"/>
</dbReference>
<dbReference type="PANTHER" id="PTHR43715:SF1">
    <property type="entry name" value="GDP-MANNOSE 4,6 DEHYDRATASE"/>
    <property type="match status" value="1"/>
</dbReference>
<gene>
    <name evidence="7" type="primary">gmd</name>
    <name evidence="10" type="ORF">ALQ65_04840</name>
</gene>
<comment type="similarity">
    <text evidence="3 7">Belongs to the NAD(P)-dependent epimerase/dehydratase family. GDP-mannose 4,6-dehydratase subfamily.</text>
</comment>
<dbReference type="CDD" id="cd05260">
    <property type="entry name" value="GDP_MD_SDR_e"/>
    <property type="match status" value="1"/>
</dbReference>
<comment type="cofactor">
    <cofactor evidence="2 7">
        <name>NADP(+)</name>
        <dbReference type="ChEBI" id="CHEBI:58349"/>
    </cofactor>
</comment>
<comment type="catalytic activity">
    <reaction evidence="1 7">
        <text>GDP-alpha-D-mannose = GDP-4-dehydro-alpha-D-rhamnose + H2O</text>
        <dbReference type="Rhea" id="RHEA:23820"/>
        <dbReference type="ChEBI" id="CHEBI:15377"/>
        <dbReference type="ChEBI" id="CHEBI:57527"/>
        <dbReference type="ChEBI" id="CHEBI:57964"/>
        <dbReference type="EC" id="4.2.1.47"/>
    </reaction>
</comment>
<evidence type="ECO:0000256" key="5">
    <source>
        <dbReference type="ARBA" id="ARBA00023239"/>
    </source>
</evidence>
<dbReference type="NCBIfam" id="TIGR01472">
    <property type="entry name" value="gmd"/>
    <property type="match status" value="1"/>
</dbReference>
<proteinExistence type="inferred from homology"/>
<keyword evidence="5 7" id="KW-0456">Lyase</keyword>
<protein>
    <recommendedName>
        <fullName evidence="4 7">GDP-mannose 4,6-dehydratase</fullName>
        <ecNumber evidence="4 7">4.2.1.47</ecNumber>
    </recommendedName>
    <alternativeName>
        <fullName evidence="7">GDP-D-mannose dehydratase</fullName>
    </alternativeName>
</protein>
<evidence type="ECO:0000256" key="6">
    <source>
        <dbReference type="ARBA" id="ARBA00059383"/>
    </source>
</evidence>
<evidence type="ECO:0000313" key="10">
    <source>
        <dbReference type="EMBL" id="RMN11399.1"/>
    </source>
</evidence>
<dbReference type="InterPro" id="IPR006368">
    <property type="entry name" value="GDP_Man_deHydtase"/>
</dbReference>
<organism evidence="10 11">
    <name type="scientific">Pseudomonas syringae pv. coriandricola</name>
    <dbReference type="NCBI Taxonomy" id="264453"/>
    <lineage>
        <taxon>Bacteria</taxon>
        <taxon>Pseudomonadati</taxon>
        <taxon>Pseudomonadota</taxon>
        <taxon>Gammaproteobacteria</taxon>
        <taxon>Pseudomonadales</taxon>
        <taxon>Pseudomonadaceae</taxon>
        <taxon>Pseudomonas</taxon>
    </lineage>
</organism>
<dbReference type="EC" id="4.2.1.47" evidence="4 7"/>
<evidence type="ECO:0000259" key="9">
    <source>
        <dbReference type="Pfam" id="PF16363"/>
    </source>
</evidence>
<feature type="domain" description="NAD(P)-binding" evidence="9">
    <location>
        <begin position="28"/>
        <end position="353"/>
    </location>
</feature>
<evidence type="ECO:0000256" key="1">
    <source>
        <dbReference type="ARBA" id="ARBA00000188"/>
    </source>
</evidence>
<evidence type="ECO:0000256" key="7">
    <source>
        <dbReference type="HAMAP-Rule" id="MF_00955"/>
    </source>
</evidence>
<dbReference type="SUPFAM" id="SSF51735">
    <property type="entry name" value="NAD(P)-binding Rossmann-fold domains"/>
    <property type="match status" value="1"/>
</dbReference>
<dbReference type="GO" id="GO:0070401">
    <property type="term" value="F:NADP+ binding"/>
    <property type="evidence" value="ECO:0007669"/>
    <property type="project" value="UniProtKB-UniRule"/>
</dbReference>
<dbReference type="Pfam" id="PF16363">
    <property type="entry name" value="GDP_Man_Dehyd"/>
    <property type="match status" value="1"/>
</dbReference>
<keyword evidence="7" id="KW-0521">NADP</keyword>
<dbReference type="InterPro" id="IPR016040">
    <property type="entry name" value="NAD(P)-bd_dom"/>
</dbReference>
<dbReference type="Gene3D" id="3.90.25.10">
    <property type="entry name" value="UDP-galactose 4-epimerase, domain 1"/>
    <property type="match status" value="1"/>
</dbReference>